<keyword evidence="2" id="KW-1185">Reference proteome</keyword>
<proteinExistence type="predicted"/>
<name>A0A4C1UYI2_EUMVA</name>
<dbReference type="AlphaFoldDB" id="A0A4C1UYI2"/>
<organism evidence="1 2">
    <name type="scientific">Eumeta variegata</name>
    <name type="common">Bagworm moth</name>
    <name type="synonym">Eumeta japonica</name>
    <dbReference type="NCBI Taxonomy" id="151549"/>
    <lineage>
        <taxon>Eukaryota</taxon>
        <taxon>Metazoa</taxon>
        <taxon>Ecdysozoa</taxon>
        <taxon>Arthropoda</taxon>
        <taxon>Hexapoda</taxon>
        <taxon>Insecta</taxon>
        <taxon>Pterygota</taxon>
        <taxon>Neoptera</taxon>
        <taxon>Endopterygota</taxon>
        <taxon>Lepidoptera</taxon>
        <taxon>Glossata</taxon>
        <taxon>Ditrysia</taxon>
        <taxon>Tineoidea</taxon>
        <taxon>Psychidae</taxon>
        <taxon>Oiketicinae</taxon>
        <taxon>Eumeta</taxon>
    </lineage>
</organism>
<dbReference type="Proteomes" id="UP000299102">
    <property type="component" value="Unassembled WGS sequence"/>
</dbReference>
<evidence type="ECO:0000313" key="1">
    <source>
        <dbReference type="EMBL" id="GBP31012.1"/>
    </source>
</evidence>
<sequence>MEEVSIQTQRERAAVALIDLQGSGTVAASSATESQGRSIAGQPWMRSRVTRQRVSGVTDHFDSVTSAHHDRRIEHEAFVHKHAVHTHH</sequence>
<evidence type="ECO:0000313" key="2">
    <source>
        <dbReference type="Proteomes" id="UP000299102"/>
    </source>
</evidence>
<protein>
    <submittedName>
        <fullName evidence="1">Uncharacterized protein</fullName>
    </submittedName>
</protein>
<gene>
    <name evidence="1" type="ORF">EVAR_81912_1</name>
</gene>
<accession>A0A4C1UYI2</accession>
<dbReference type="EMBL" id="BGZK01000240">
    <property type="protein sequence ID" value="GBP31012.1"/>
    <property type="molecule type" value="Genomic_DNA"/>
</dbReference>
<comment type="caution">
    <text evidence="1">The sequence shown here is derived from an EMBL/GenBank/DDBJ whole genome shotgun (WGS) entry which is preliminary data.</text>
</comment>
<reference evidence="1 2" key="1">
    <citation type="journal article" date="2019" name="Commun. Biol.">
        <title>The bagworm genome reveals a unique fibroin gene that provides high tensile strength.</title>
        <authorList>
            <person name="Kono N."/>
            <person name="Nakamura H."/>
            <person name="Ohtoshi R."/>
            <person name="Tomita M."/>
            <person name="Numata K."/>
            <person name="Arakawa K."/>
        </authorList>
    </citation>
    <scope>NUCLEOTIDE SEQUENCE [LARGE SCALE GENOMIC DNA]</scope>
</reference>